<evidence type="ECO:0000256" key="3">
    <source>
        <dbReference type="ARBA" id="ARBA00023186"/>
    </source>
</evidence>
<dbReference type="PANTHER" id="PTHR21013:SF10">
    <property type="entry name" value="ATP SYNTHASE MITOCHONDRIAL F1 COMPLEX ASSEMBLY FACTOR 2"/>
    <property type="match status" value="1"/>
</dbReference>
<proteinExistence type="inferred from homology"/>
<evidence type="ECO:0000256" key="2">
    <source>
        <dbReference type="ARBA" id="ARBA00022946"/>
    </source>
</evidence>
<comment type="caution">
    <text evidence="4">The sequence shown here is derived from an EMBL/GenBank/DDBJ whole genome shotgun (WGS) entry which is preliminary data.</text>
</comment>
<dbReference type="OrthoDB" id="9797825at2"/>
<dbReference type="Pfam" id="PF07542">
    <property type="entry name" value="ATP12"/>
    <property type="match status" value="1"/>
</dbReference>
<sequence>MAKRFYKQVSCVEAEGGYGVQLDGRAIKTPAGSPLVIPHRKLAEAIAAEWDAQVEDITPQSMPLMQLSATALDRVPTVRDGLIEGVLRYADTDLLCYRAEHPDDLVRKQAAAWQPLLDWSAAELGATFAVAAGIVPVAQDPSVHPALRAHLTALDDWTLTAVAELVGISGSIVVGLAVHKGRLDADGALEVCHLDEDYQIERWGKDEEALTRRKNIAIDIHNATRFMQLLG</sequence>
<dbReference type="SUPFAM" id="SSF160909">
    <property type="entry name" value="ATP12-like"/>
    <property type="match status" value="1"/>
</dbReference>
<dbReference type="InterPro" id="IPR023335">
    <property type="entry name" value="ATP12_ortho_dom_sf"/>
</dbReference>
<reference evidence="5" key="1">
    <citation type="submission" date="2016-07" db="EMBL/GenBank/DDBJ databases">
        <authorList>
            <person name="Florea S."/>
            <person name="Webb J.S."/>
            <person name="Jaromczyk J."/>
            <person name="Schardl C.L."/>
        </authorList>
    </citation>
    <scope>NUCLEOTIDE SEQUENCE [LARGE SCALE GENOMIC DNA]</scope>
    <source>
        <strain evidence="5">MV-1</strain>
    </source>
</reference>
<dbReference type="PANTHER" id="PTHR21013">
    <property type="entry name" value="ATP SYNTHASE MITOCHONDRIAL F1 COMPLEX ASSEMBLY FACTOR 2/ATP12 PROTEIN, MITOCHONDRIAL PRECURSOR"/>
    <property type="match status" value="1"/>
</dbReference>
<keyword evidence="5" id="KW-1185">Reference proteome</keyword>
<keyword evidence="2" id="KW-0809">Transit peptide</keyword>
<evidence type="ECO:0000313" key="5">
    <source>
        <dbReference type="Proteomes" id="UP000095347"/>
    </source>
</evidence>
<organism evidence="4 5">
    <name type="scientific">Magnetovibrio blakemorei</name>
    <dbReference type="NCBI Taxonomy" id="28181"/>
    <lineage>
        <taxon>Bacteria</taxon>
        <taxon>Pseudomonadati</taxon>
        <taxon>Pseudomonadota</taxon>
        <taxon>Alphaproteobacteria</taxon>
        <taxon>Rhodospirillales</taxon>
        <taxon>Magnetovibrionaceae</taxon>
        <taxon>Magnetovibrio</taxon>
    </lineage>
</organism>
<dbReference type="EMBL" id="MCGG01000012">
    <property type="protein sequence ID" value="OEJ68585.1"/>
    <property type="molecule type" value="Genomic_DNA"/>
</dbReference>
<dbReference type="STRING" id="28181.BEN30_00105"/>
<dbReference type="Gene3D" id="3.30.2180.10">
    <property type="entry name" value="ATP12-like"/>
    <property type="match status" value="1"/>
</dbReference>
<name>A0A1E5QA15_9PROT</name>
<dbReference type="GO" id="GO:0043461">
    <property type="term" value="P:proton-transporting ATP synthase complex assembly"/>
    <property type="evidence" value="ECO:0007669"/>
    <property type="project" value="InterPro"/>
</dbReference>
<dbReference type="RefSeq" id="WP_069957103.1">
    <property type="nucleotide sequence ID" value="NZ_MCGG01000012.1"/>
</dbReference>
<evidence type="ECO:0000313" key="4">
    <source>
        <dbReference type="EMBL" id="OEJ68585.1"/>
    </source>
</evidence>
<dbReference type="InterPro" id="IPR042272">
    <property type="entry name" value="ATP12_ATP_synth-F1-assembly_N"/>
</dbReference>
<comment type="similarity">
    <text evidence="1">Belongs to the ATP12 family.</text>
</comment>
<dbReference type="Gene3D" id="1.10.3580.10">
    <property type="entry name" value="ATP12 ATPase"/>
    <property type="match status" value="1"/>
</dbReference>
<gene>
    <name evidence="4" type="ORF">BEN30_00105</name>
</gene>
<dbReference type="AlphaFoldDB" id="A0A1E5QA15"/>
<evidence type="ECO:0008006" key="6">
    <source>
        <dbReference type="Google" id="ProtNLM"/>
    </source>
</evidence>
<keyword evidence="3" id="KW-0143">Chaperone</keyword>
<protein>
    <recommendedName>
        <fullName evidence="6">ATPase</fullName>
    </recommendedName>
</protein>
<evidence type="ECO:0000256" key="1">
    <source>
        <dbReference type="ARBA" id="ARBA00008231"/>
    </source>
</evidence>
<accession>A0A1E5QA15</accession>
<dbReference type="Proteomes" id="UP000095347">
    <property type="component" value="Unassembled WGS sequence"/>
</dbReference>
<dbReference type="InterPro" id="IPR011419">
    <property type="entry name" value="ATP12_ATP_synth-F1-assembly"/>
</dbReference>